<dbReference type="AlphaFoldDB" id="A0A2P5HGK5"/>
<proteinExistence type="predicted"/>
<dbReference type="InParanoid" id="A0A2P5HGK5"/>
<gene>
    <name evidence="1" type="ORF">DHEL01_v212225</name>
</gene>
<evidence type="ECO:0000313" key="2">
    <source>
        <dbReference type="Proteomes" id="UP000094444"/>
    </source>
</evidence>
<protein>
    <submittedName>
        <fullName evidence="1">Uncharacterized protein</fullName>
    </submittedName>
</protein>
<comment type="caution">
    <text evidence="1">The sequence shown here is derived from an EMBL/GenBank/DDBJ whole genome shotgun (WGS) entry which is preliminary data.</text>
</comment>
<reference evidence="1" key="1">
    <citation type="submission" date="2017-09" db="EMBL/GenBank/DDBJ databases">
        <title>Polyketide synthases of a Diaporthe helianthi virulent isolate.</title>
        <authorList>
            <person name="Baroncelli R."/>
        </authorList>
    </citation>
    <scope>NUCLEOTIDE SEQUENCE [LARGE SCALE GENOMIC DNA]</scope>
    <source>
        <strain evidence="1">7/96</strain>
    </source>
</reference>
<keyword evidence="2" id="KW-1185">Reference proteome</keyword>
<accession>A0A2P5HGK5</accession>
<sequence length="86" mass="9331">MAASNPHGLPVYVVVNSIDDVWHMQSSESIHASFPAKSILHRFPTSLVAVAPRSARQGTSPVDRQIGLQVCSRKETEVEAQAHIQG</sequence>
<dbReference type="Proteomes" id="UP000094444">
    <property type="component" value="Unassembled WGS sequence"/>
</dbReference>
<evidence type="ECO:0000313" key="1">
    <source>
        <dbReference type="EMBL" id="POS69381.1"/>
    </source>
</evidence>
<dbReference type="EMBL" id="MAVT02002355">
    <property type="protein sequence ID" value="POS69381.1"/>
    <property type="molecule type" value="Genomic_DNA"/>
</dbReference>
<organism evidence="1 2">
    <name type="scientific">Diaporthe helianthi</name>
    <dbReference type="NCBI Taxonomy" id="158607"/>
    <lineage>
        <taxon>Eukaryota</taxon>
        <taxon>Fungi</taxon>
        <taxon>Dikarya</taxon>
        <taxon>Ascomycota</taxon>
        <taxon>Pezizomycotina</taxon>
        <taxon>Sordariomycetes</taxon>
        <taxon>Sordariomycetidae</taxon>
        <taxon>Diaporthales</taxon>
        <taxon>Diaporthaceae</taxon>
        <taxon>Diaporthe</taxon>
    </lineage>
</organism>
<name>A0A2P5HGK5_DIAHE</name>